<keyword evidence="6" id="KW-0813">Transport</keyword>
<evidence type="ECO:0000313" key="8">
    <source>
        <dbReference type="EMBL" id="CAI8029999.1"/>
    </source>
</evidence>
<dbReference type="GO" id="GO:0005220">
    <property type="term" value="F:inositol 1,4,5-trisphosphate-gated calcium channel activity"/>
    <property type="evidence" value="ECO:0007669"/>
    <property type="project" value="UniProtKB-UniRule"/>
</dbReference>
<evidence type="ECO:0000259" key="7">
    <source>
        <dbReference type="PROSITE" id="PS50919"/>
    </source>
</evidence>
<dbReference type="InterPro" id="IPR015925">
    <property type="entry name" value="Ryanodine_IP3_receptor"/>
</dbReference>
<dbReference type="GO" id="GO:0051209">
    <property type="term" value="P:release of sequestered calcium ion into cytosol"/>
    <property type="evidence" value="ECO:0007669"/>
    <property type="project" value="UniProtKB-UniRule"/>
</dbReference>
<evidence type="ECO:0000256" key="1">
    <source>
        <dbReference type="ARBA" id="ARBA00022568"/>
    </source>
</evidence>
<dbReference type="Pfam" id="PF01365">
    <property type="entry name" value="RYDR_ITPR"/>
    <property type="match status" value="1"/>
</dbReference>
<dbReference type="PANTHER" id="PTHR13715:SF99">
    <property type="entry name" value="INOSITOL 1,4,5-TRISPHOSPHATE RECEPTOR-LIKE PROTEIN A"/>
    <property type="match status" value="1"/>
</dbReference>
<keyword evidence="6" id="KW-1071">Ligand-gated ion channel</keyword>
<comment type="caution">
    <text evidence="8">The sequence shown here is derived from an EMBL/GenBank/DDBJ whole genome shotgun (WGS) entry which is preliminary data.</text>
</comment>
<evidence type="ECO:0000256" key="3">
    <source>
        <dbReference type="ARBA" id="ARBA00022737"/>
    </source>
</evidence>
<evidence type="ECO:0000256" key="2">
    <source>
        <dbReference type="ARBA" id="ARBA00022673"/>
    </source>
</evidence>
<evidence type="ECO:0000256" key="6">
    <source>
        <dbReference type="RuleBase" id="RU368044"/>
    </source>
</evidence>
<keyword evidence="6" id="KW-0407">Ion channel</keyword>
<keyword evidence="1 6" id="KW-0109">Calcium transport</keyword>
<feature type="domain" description="MIR" evidence="7">
    <location>
        <begin position="318"/>
        <end position="376"/>
    </location>
</feature>
<keyword evidence="4 6" id="KW-0106">Calcium</keyword>
<dbReference type="PANTHER" id="PTHR13715">
    <property type="entry name" value="RYANODINE RECEPTOR AND IP3 RECEPTOR"/>
    <property type="match status" value="1"/>
</dbReference>
<comment type="subcellular location">
    <subcellularLocation>
        <location evidence="6">Endoplasmic reticulum membrane</location>
        <topology evidence="6">Multi-pass membrane protein</topology>
    </subcellularLocation>
</comment>
<evidence type="ECO:0000313" key="9">
    <source>
        <dbReference type="Proteomes" id="UP001174909"/>
    </source>
</evidence>
<dbReference type="EMBL" id="CASHTH010002455">
    <property type="protein sequence ID" value="CAI8029999.1"/>
    <property type="molecule type" value="Genomic_DNA"/>
</dbReference>
<keyword evidence="3" id="KW-0677">Repeat</keyword>
<dbReference type="PROSITE" id="PS50919">
    <property type="entry name" value="MIR"/>
    <property type="match status" value="1"/>
</dbReference>
<keyword evidence="9" id="KW-1185">Reference proteome</keyword>
<evidence type="ECO:0000256" key="5">
    <source>
        <dbReference type="ARBA" id="ARBA00023170"/>
    </source>
</evidence>
<dbReference type="SUPFAM" id="SSF100909">
    <property type="entry name" value="IP3 receptor type 1 binding core, domain 2"/>
    <property type="match status" value="1"/>
</dbReference>
<comment type="subunit">
    <text evidence="6">Homotetramer.</text>
</comment>
<dbReference type="InterPro" id="IPR016093">
    <property type="entry name" value="MIR_motif"/>
</dbReference>
<sequence>MSQEGDLQHSLRIGDTVLLYAKEARGYVFSELTSSKHNSVVVTSRAVGGTFREPRFDNVHVATFCVVAANKNKAQERLLELKRKIGKREMTSHQSNVLHQAKKAVEAELKENAGEQERLLGSQFVYGDKIQLHHTLTGKYVRVNSTLTSRTENTSLRVELSGENSNSCVFKILPRYKVRSVGDVVRYQDQIKFESVMTGGQFLHCSLRPCGAVGFNVLEHSFEVNLSATESALTLIPHYRPFPYHNPKTFKANQSVRLFHREYECYVSAEGSFAESKKVVVEDVHCRRRKTDHGILKAPSTSANTFWQIEKESDPRSGEPLSWGERCRIRHMPTRRYLAVLDEGNSKYKVTLKERRSVGHTAAGQDLETVFSLFPVIQEGDTVLFESYARIKHLATKTWLHLERGEQYKRRAFDPTAVGLEGLEWDGAELFMLQASETMNYDDAFTLEMVSQSLLDKFSYVAGIVPVLTSYLNQSGITGVVSADDAYLVASALKDLAYYISASSSDRENKDRQKLLRNLRVVEIIIEILGMFKQDTGISDHEREVCKACYLVIESYLKGDSRKNENYLARFIKFFQQQVGMDLNAEEVMIEMVEDNTAIVSKMASAEMEFMLQRLVETKDARFLLFLSNLCVCDGRPIPSTQNTVLEKLVRAHGKSVFFRLEVGGSDFYPEGEKGVVYYQRPRSARWEPLLKIVSREASVEDEDFQFLDSQLLLFGKMCQGNNERCIRALDKDDLRYVTFQQALWCVSCSQLHPCIASKYVELIKVMFVDVGLNRAVLETLSLSFVYDDVVEDPYADTGGNEEEALTGVINIYFPEMKKWIFQYLSKVAEEGVVARHTEDNMQLAKVLEVLALLVKYGYYDDVDDVEEVLRPLVEVMNGKTDLLFPKTAGNDAGMEQKDFHGTSRYKETQQNKAVFTVKERAIEVLDLLFNFRFYVRLQRFIFEFRQLRGDASLQPEATPSGRGLLSTVSTANPPMLLKTLMTPPTAPTPDNLHSSVMVGTVRERLKFLFSKSAYFFECSNYLRSSTPFPEILIDMSCYHSEELVQGSLHLLNRLFSAETSLFHSALQTQLLLTDKSKEVFSKIEDMLPNLRRLLSLDLRDDGRSEVIHILQTFTEMCQLPLQESEPHTQNQKILYNFGVLSDILDYVLEPANILQGEATPGPDADDSSRPTAVNETVYVKCFLFLKVFARRNPEVQRRLYDSMNDLLDIGVDVPYVAMVLTEVFTGGPEICLRVKEEQVERVFHLISEGGGGSPDLLHTLQSMVKVEDLDLPIKRNQAFVIQYFSKTRDKFCDHLLGEGKQDRRWQLLTEAPDEDSNLQLLLSLTDLLASCAEGENLFIESVCQTIYKVEELLMILSHPRLSPERKNPFARFLIWVYLNTEGDKYQSGASSLSNNSDMWQYLEHLSTLLENIGIALRAVPDSERQWVREGMSVRARTTSNVKRTSSQRAVRTMSRSVEYVTSSGGELKPGVLPYFVDGVLPLLRYFYANLYTPPKSAEGEQGKQLKITQRLFTNLLALCDVLMVYFTSEAQVRLYRSTVVTLVKFPTAAMRTADVENMLKNFDRNTREGKCACCPARERYIQEYEHEIRLNEEFDGFVAYFQQAYEGPNTARAQTGSKYDTPYSEGDECLPLGPAFQEHVGLFVRQSRAGGGVGLPMVLTGGGDREEVELLRPETARLFKQLEISFQKLKDLDVGDRQKQDELDIKNLRILRAIVYNEIMNIDTELREEDPASYRRRCIHKVQPIQNKLQSFGNAVSRVVPLLSHPNEEIVREVLAFLKVMLYSGNRNVQRGFEHLLETREERLFTTMKGLLQHARCHLH</sequence>
<keyword evidence="2 6" id="KW-0107">Calcium channel</keyword>
<dbReference type="Proteomes" id="UP001174909">
    <property type="component" value="Unassembled WGS sequence"/>
</dbReference>
<dbReference type="CDD" id="cd23280">
    <property type="entry name" value="beta-trefoil_MIR_itr-1-like"/>
    <property type="match status" value="1"/>
</dbReference>
<comment type="similarity">
    <text evidence="6">Belongs to the InsP3 receptor family.</text>
</comment>
<dbReference type="GO" id="GO:0005789">
    <property type="term" value="C:endoplasmic reticulum membrane"/>
    <property type="evidence" value="ECO:0007669"/>
    <property type="project" value="UniProtKB-SubCell"/>
</dbReference>
<dbReference type="Pfam" id="PF08709">
    <property type="entry name" value="Ins145_P3_rec"/>
    <property type="match status" value="1"/>
</dbReference>
<dbReference type="InterPro" id="IPR016024">
    <property type="entry name" value="ARM-type_fold"/>
</dbReference>
<dbReference type="InterPro" id="IPR035910">
    <property type="entry name" value="RyR/IP3R_RIH_dom_sf"/>
</dbReference>
<dbReference type="Gene3D" id="2.80.10.50">
    <property type="match status" value="2"/>
</dbReference>
<protein>
    <recommendedName>
        <fullName evidence="6">Inositol 1,4,5-trisphosphate receptor</fullName>
    </recommendedName>
</protein>
<keyword evidence="6" id="KW-0472">Membrane</keyword>
<dbReference type="InterPro" id="IPR036300">
    <property type="entry name" value="MIR_dom_sf"/>
</dbReference>
<comment type="function">
    <text evidence="6">Receptor for inositol 1,4,5-trisphosphate, a second messenger that mediates the release of intracellular calcium.</text>
</comment>
<accession>A0AA35SI17</accession>
<reference evidence="8" key="1">
    <citation type="submission" date="2023-03" db="EMBL/GenBank/DDBJ databases">
        <authorList>
            <person name="Steffen K."/>
            <person name="Cardenas P."/>
        </authorList>
    </citation>
    <scope>NUCLEOTIDE SEQUENCE</scope>
</reference>
<comment type="domain">
    <text evidence="6">The receptor contains a calcium channel in its C-terminal extremity. Its large N-terminal cytoplasmic region has the ligand-binding site in the N-terminus and modulatory sites in the middle portion immediately upstream of the channel region.</text>
</comment>
<dbReference type="SUPFAM" id="SSF48371">
    <property type="entry name" value="ARM repeat"/>
    <property type="match status" value="1"/>
</dbReference>
<dbReference type="InterPro" id="IPR000493">
    <property type="entry name" value="InsP3_rcpt"/>
</dbReference>
<dbReference type="InterPro" id="IPR000699">
    <property type="entry name" value="RIH_dom"/>
</dbReference>
<dbReference type="GO" id="GO:0070679">
    <property type="term" value="F:inositol 1,4,5 trisphosphate binding"/>
    <property type="evidence" value="ECO:0007669"/>
    <property type="project" value="UniProtKB-UniRule"/>
</dbReference>
<proteinExistence type="inferred from homology"/>
<dbReference type="SUPFAM" id="SSF82109">
    <property type="entry name" value="MIR domain"/>
    <property type="match status" value="2"/>
</dbReference>
<dbReference type="InterPro" id="IPR014821">
    <property type="entry name" value="Ins145_P3_rcpt"/>
</dbReference>
<gene>
    <name evidence="8" type="ORF">GBAR_LOCUS17013</name>
</gene>
<dbReference type="PRINTS" id="PR00779">
    <property type="entry name" value="INSP3RECEPTR"/>
</dbReference>
<keyword evidence="6" id="KW-0406">Ion transport</keyword>
<dbReference type="Gene3D" id="1.25.10.30">
    <property type="entry name" value="IP3 receptor type 1 binding core, RIH domain"/>
    <property type="match status" value="1"/>
</dbReference>
<organism evidence="8 9">
    <name type="scientific">Geodia barretti</name>
    <name type="common">Barrett's horny sponge</name>
    <dbReference type="NCBI Taxonomy" id="519541"/>
    <lineage>
        <taxon>Eukaryota</taxon>
        <taxon>Metazoa</taxon>
        <taxon>Porifera</taxon>
        <taxon>Demospongiae</taxon>
        <taxon>Heteroscleromorpha</taxon>
        <taxon>Tetractinellida</taxon>
        <taxon>Astrophorina</taxon>
        <taxon>Geodiidae</taxon>
        <taxon>Geodia</taxon>
    </lineage>
</organism>
<keyword evidence="5 6" id="KW-0675">Receptor</keyword>
<evidence type="ECO:0000256" key="4">
    <source>
        <dbReference type="ARBA" id="ARBA00022837"/>
    </source>
</evidence>
<name>A0AA35SI17_GEOBA</name>
<dbReference type="Pfam" id="PF02815">
    <property type="entry name" value="MIR"/>
    <property type="match status" value="1"/>
</dbReference>
<keyword evidence="6" id="KW-0256">Endoplasmic reticulum</keyword>